<accession>A0ABW2LJV4</accession>
<protein>
    <submittedName>
        <fullName evidence="2">Uncharacterized protein</fullName>
    </submittedName>
</protein>
<comment type="caution">
    <text evidence="2">The sequence shown here is derived from an EMBL/GenBank/DDBJ whole genome shotgun (WGS) entry which is preliminary data.</text>
</comment>
<feature type="transmembrane region" description="Helical" evidence="1">
    <location>
        <begin position="37"/>
        <end position="55"/>
    </location>
</feature>
<reference evidence="3" key="1">
    <citation type="journal article" date="2019" name="Int. J. Syst. Evol. Microbiol.">
        <title>The Global Catalogue of Microorganisms (GCM) 10K type strain sequencing project: providing services to taxonomists for standard genome sequencing and annotation.</title>
        <authorList>
            <consortium name="The Broad Institute Genomics Platform"/>
            <consortium name="The Broad Institute Genome Sequencing Center for Infectious Disease"/>
            <person name="Wu L."/>
            <person name="Ma J."/>
        </authorList>
    </citation>
    <scope>NUCLEOTIDE SEQUENCE [LARGE SCALE GENOMIC DNA]</scope>
    <source>
        <strain evidence="3">WLHS5</strain>
    </source>
</reference>
<dbReference type="Proteomes" id="UP001596504">
    <property type="component" value="Unassembled WGS sequence"/>
</dbReference>
<keyword evidence="3" id="KW-1185">Reference proteome</keyword>
<proteinExistence type="predicted"/>
<dbReference type="EMBL" id="JBHTCJ010000007">
    <property type="protein sequence ID" value="MFC7342809.1"/>
    <property type="molecule type" value="Genomic_DNA"/>
</dbReference>
<gene>
    <name evidence="2" type="ORF">ACFQRI_15510</name>
</gene>
<dbReference type="RefSeq" id="WP_380669066.1">
    <property type="nucleotide sequence ID" value="NZ_JBHTCJ010000007.1"/>
</dbReference>
<keyword evidence="1" id="KW-1133">Transmembrane helix</keyword>
<evidence type="ECO:0000313" key="2">
    <source>
        <dbReference type="EMBL" id="MFC7342809.1"/>
    </source>
</evidence>
<name>A0ABW2LJV4_9PSEU</name>
<keyword evidence="1" id="KW-0472">Membrane</keyword>
<evidence type="ECO:0000256" key="1">
    <source>
        <dbReference type="SAM" id="Phobius"/>
    </source>
</evidence>
<evidence type="ECO:0000313" key="3">
    <source>
        <dbReference type="Proteomes" id="UP001596504"/>
    </source>
</evidence>
<sequence>MLLGVLVALFAAAAVLSRAVAGLVQFARSVLGPPLTVFTALIVLAAVLLLGNAVGT</sequence>
<organism evidence="2 3">
    <name type="scientific">Saccharopolyspora griseoalba</name>
    <dbReference type="NCBI Taxonomy" id="1431848"/>
    <lineage>
        <taxon>Bacteria</taxon>
        <taxon>Bacillati</taxon>
        <taxon>Actinomycetota</taxon>
        <taxon>Actinomycetes</taxon>
        <taxon>Pseudonocardiales</taxon>
        <taxon>Pseudonocardiaceae</taxon>
        <taxon>Saccharopolyspora</taxon>
    </lineage>
</organism>
<keyword evidence="1" id="KW-0812">Transmembrane</keyword>